<dbReference type="AlphaFoldDB" id="A0AAN6XEF0"/>
<feature type="region of interest" description="Disordered" evidence="1">
    <location>
        <begin position="1"/>
        <end position="128"/>
    </location>
</feature>
<dbReference type="EMBL" id="MU863952">
    <property type="protein sequence ID" value="KAK4198016.1"/>
    <property type="molecule type" value="Genomic_DNA"/>
</dbReference>
<sequence>MGPLSAPNAAANAVNSRNAISSPQVSTAGPPTPQAGNKPAPKKKETKNSKAKTTQKKTNNNLNNTAATPAGDENAQEALTPATPITPSNPVSFAKNQNINAGLVVPNGQPAVQQPPPQAPPVAPPQHQDPNLYMDAGALEYPLGFADPTQSNDVLNDFDFYSFLHDGNNGDDGVGNFDFGGITFGMDDGTNTIGTAD</sequence>
<feature type="compositionally biased region" description="Polar residues" evidence="1">
    <location>
        <begin position="83"/>
        <end position="100"/>
    </location>
</feature>
<gene>
    <name evidence="2" type="ORF">QBC40DRAFT_298773</name>
</gene>
<reference evidence="2" key="2">
    <citation type="submission" date="2023-05" db="EMBL/GenBank/DDBJ databases">
        <authorList>
            <consortium name="Lawrence Berkeley National Laboratory"/>
            <person name="Steindorff A."/>
            <person name="Hensen N."/>
            <person name="Bonometti L."/>
            <person name="Westerberg I."/>
            <person name="Brannstrom I.O."/>
            <person name="Guillou S."/>
            <person name="Cros-Aarteil S."/>
            <person name="Calhoun S."/>
            <person name="Haridas S."/>
            <person name="Kuo A."/>
            <person name="Mondo S."/>
            <person name="Pangilinan J."/>
            <person name="Riley R."/>
            <person name="Labutti K."/>
            <person name="Andreopoulos B."/>
            <person name="Lipzen A."/>
            <person name="Chen C."/>
            <person name="Yanf M."/>
            <person name="Daum C."/>
            <person name="Ng V."/>
            <person name="Clum A."/>
            <person name="Ohm R."/>
            <person name="Martin F."/>
            <person name="Silar P."/>
            <person name="Natvig D."/>
            <person name="Lalanne C."/>
            <person name="Gautier V."/>
            <person name="Ament-Velasquez S.L."/>
            <person name="Kruys A."/>
            <person name="Hutchinson M.I."/>
            <person name="Powell A.J."/>
            <person name="Barry K."/>
            <person name="Miller A.N."/>
            <person name="Grigoriev I.V."/>
            <person name="Debuchy R."/>
            <person name="Gladieux P."/>
            <person name="Thoren M.H."/>
            <person name="Johannesson H."/>
        </authorList>
    </citation>
    <scope>NUCLEOTIDE SEQUENCE</scope>
    <source>
        <strain evidence="2">CBS 315.58</strain>
    </source>
</reference>
<evidence type="ECO:0000313" key="3">
    <source>
        <dbReference type="Proteomes" id="UP001303160"/>
    </source>
</evidence>
<protein>
    <submittedName>
        <fullName evidence="2">Uncharacterized protein</fullName>
    </submittedName>
</protein>
<keyword evidence="3" id="KW-1185">Reference proteome</keyword>
<organism evidence="2 3">
    <name type="scientific">Triangularia verruculosa</name>
    <dbReference type="NCBI Taxonomy" id="2587418"/>
    <lineage>
        <taxon>Eukaryota</taxon>
        <taxon>Fungi</taxon>
        <taxon>Dikarya</taxon>
        <taxon>Ascomycota</taxon>
        <taxon>Pezizomycotina</taxon>
        <taxon>Sordariomycetes</taxon>
        <taxon>Sordariomycetidae</taxon>
        <taxon>Sordariales</taxon>
        <taxon>Podosporaceae</taxon>
        <taxon>Triangularia</taxon>
    </lineage>
</organism>
<name>A0AAN6XEF0_9PEZI</name>
<feature type="compositionally biased region" description="Low complexity" evidence="1">
    <location>
        <begin position="56"/>
        <end position="68"/>
    </location>
</feature>
<feature type="compositionally biased region" description="Low complexity" evidence="1">
    <location>
        <begin position="1"/>
        <end position="22"/>
    </location>
</feature>
<reference evidence="2" key="1">
    <citation type="journal article" date="2023" name="Mol. Phylogenet. Evol.">
        <title>Genome-scale phylogeny and comparative genomics of the fungal order Sordariales.</title>
        <authorList>
            <person name="Hensen N."/>
            <person name="Bonometti L."/>
            <person name="Westerberg I."/>
            <person name="Brannstrom I.O."/>
            <person name="Guillou S."/>
            <person name="Cros-Aarteil S."/>
            <person name="Calhoun S."/>
            <person name="Haridas S."/>
            <person name="Kuo A."/>
            <person name="Mondo S."/>
            <person name="Pangilinan J."/>
            <person name="Riley R."/>
            <person name="LaButti K."/>
            <person name="Andreopoulos B."/>
            <person name="Lipzen A."/>
            <person name="Chen C."/>
            <person name="Yan M."/>
            <person name="Daum C."/>
            <person name="Ng V."/>
            <person name="Clum A."/>
            <person name="Steindorff A."/>
            <person name="Ohm R.A."/>
            <person name="Martin F."/>
            <person name="Silar P."/>
            <person name="Natvig D.O."/>
            <person name="Lalanne C."/>
            <person name="Gautier V."/>
            <person name="Ament-Velasquez S.L."/>
            <person name="Kruys A."/>
            <person name="Hutchinson M.I."/>
            <person name="Powell A.J."/>
            <person name="Barry K."/>
            <person name="Miller A.N."/>
            <person name="Grigoriev I.V."/>
            <person name="Debuchy R."/>
            <person name="Gladieux P."/>
            <person name="Hiltunen Thoren M."/>
            <person name="Johannesson H."/>
        </authorList>
    </citation>
    <scope>NUCLEOTIDE SEQUENCE</scope>
    <source>
        <strain evidence="2">CBS 315.58</strain>
    </source>
</reference>
<feature type="compositionally biased region" description="Pro residues" evidence="1">
    <location>
        <begin position="113"/>
        <end position="124"/>
    </location>
</feature>
<accession>A0AAN6XEF0</accession>
<dbReference type="Proteomes" id="UP001303160">
    <property type="component" value="Unassembled WGS sequence"/>
</dbReference>
<evidence type="ECO:0000256" key="1">
    <source>
        <dbReference type="SAM" id="MobiDB-lite"/>
    </source>
</evidence>
<proteinExistence type="predicted"/>
<evidence type="ECO:0000313" key="2">
    <source>
        <dbReference type="EMBL" id="KAK4198016.1"/>
    </source>
</evidence>
<comment type="caution">
    <text evidence="2">The sequence shown here is derived from an EMBL/GenBank/DDBJ whole genome shotgun (WGS) entry which is preliminary data.</text>
</comment>